<evidence type="ECO:0000313" key="3">
    <source>
        <dbReference type="EMBL" id="GAI20240.1"/>
    </source>
</evidence>
<dbReference type="AlphaFoldDB" id="X1N029"/>
<dbReference type="PROSITE" id="PS50850">
    <property type="entry name" value="MFS"/>
    <property type="match status" value="1"/>
</dbReference>
<evidence type="ECO:0000259" key="2">
    <source>
        <dbReference type="PROSITE" id="PS50850"/>
    </source>
</evidence>
<keyword evidence="1" id="KW-1133">Transmembrane helix</keyword>
<sequence>MVHIIPHAIELGISAEKAATILATLGGVSIASRIILGSAADRVGPRLSFTITFIFAAVALLWLIPSNASWMLYLFAVIYGVAYGGESALRPLMVADLFGLGSHGVTHGVVLVNIAIGGAIGPLLAGRIADIYGSYSLIFKICAVLGIIALILTLFIKLTISKERI</sequence>
<keyword evidence="1" id="KW-0812">Transmembrane</keyword>
<name>X1N029_9ZZZZ</name>
<protein>
    <recommendedName>
        <fullName evidence="2">Major facilitator superfamily (MFS) profile domain-containing protein</fullName>
    </recommendedName>
</protein>
<organism evidence="3">
    <name type="scientific">marine sediment metagenome</name>
    <dbReference type="NCBI Taxonomy" id="412755"/>
    <lineage>
        <taxon>unclassified sequences</taxon>
        <taxon>metagenomes</taxon>
        <taxon>ecological metagenomes</taxon>
    </lineage>
</organism>
<keyword evidence="1" id="KW-0472">Membrane</keyword>
<feature type="transmembrane region" description="Helical" evidence="1">
    <location>
        <begin position="43"/>
        <end position="64"/>
    </location>
</feature>
<gene>
    <name evidence="3" type="ORF">S06H3_35075</name>
</gene>
<dbReference type="PANTHER" id="PTHR11360">
    <property type="entry name" value="MONOCARBOXYLATE TRANSPORTER"/>
    <property type="match status" value="1"/>
</dbReference>
<dbReference type="PANTHER" id="PTHR11360:SF290">
    <property type="entry name" value="MONOCARBOXYLATE MFS PERMEASE"/>
    <property type="match status" value="1"/>
</dbReference>
<dbReference type="InterPro" id="IPR011701">
    <property type="entry name" value="MFS"/>
</dbReference>
<evidence type="ECO:0000256" key="1">
    <source>
        <dbReference type="SAM" id="Phobius"/>
    </source>
</evidence>
<dbReference type="InterPro" id="IPR036259">
    <property type="entry name" value="MFS_trans_sf"/>
</dbReference>
<comment type="caution">
    <text evidence="3">The sequence shown here is derived from an EMBL/GenBank/DDBJ whole genome shotgun (WGS) entry which is preliminary data.</text>
</comment>
<reference evidence="3" key="1">
    <citation type="journal article" date="2014" name="Front. Microbiol.">
        <title>High frequency of phylogenetically diverse reductive dehalogenase-homologous genes in deep subseafloor sedimentary metagenomes.</title>
        <authorList>
            <person name="Kawai M."/>
            <person name="Futagami T."/>
            <person name="Toyoda A."/>
            <person name="Takaki Y."/>
            <person name="Nishi S."/>
            <person name="Hori S."/>
            <person name="Arai W."/>
            <person name="Tsubouchi T."/>
            <person name="Morono Y."/>
            <person name="Uchiyama I."/>
            <person name="Ito T."/>
            <person name="Fujiyama A."/>
            <person name="Inagaki F."/>
            <person name="Takami H."/>
        </authorList>
    </citation>
    <scope>NUCLEOTIDE SEQUENCE</scope>
    <source>
        <strain evidence="3">Expedition CK06-06</strain>
    </source>
</reference>
<feature type="transmembrane region" description="Helical" evidence="1">
    <location>
        <begin position="137"/>
        <end position="160"/>
    </location>
</feature>
<feature type="transmembrane region" description="Helical" evidence="1">
    <location>
        <begin position="18"/>
        <end position="36"/>
    </location>
</feature>
<dbReference type="InterPro" id="IPR050327">
    <property type="entry name" value="Proton-linked_MCT"/>
</dbReference>
<feature type="transmembrane region" description="Helical" evidence="1">
    <location>
        <begin position="70"/>
        <end position="92"/>
    </location>
</feature>
<feature type="domain" description="Major facilitator superfamily (MFS) profile" evidence="2">
    <location>
        <begin position="1"/>
        <end position="165"/>
    </location>
</feature>
<dbReference type="InterPro" id="IPR020846">
    <property type="entry name" value="MFS_dom"/>
</dbReference>
<dbReference type="Pfam" id="PF07690">
    <property type="entry name" value="MFS_1"/>
    <property type="match status" value="1"/>
</dbReference>
<dbReference type="SUPFAM" id="SSF103473">
    <property type="entry name" value="MFS general substrate transporter"/>
    <property type="match status" value="1"/>
</dbReference>
<dbReference type="Gene3D" id="1.20.1250.20">
    <property type="entry name" value="MFS general substrate transporter like domains"/>
    <property type="match status" value="1"/>
</dbReference>
<proteinExistence type="predicted"/>
<dbReference type="GO" id="GO:0022857">
    <property type="term" value="F:transmembrane transporter activity"/>
    <property type="evidence" value="ECO:0007669"/>
    <property type="project" value="InterPro"/>
</dbReference>
<dbReference type="EMBL" id="BARV01021130">
    <property type="protein sequence ID" value="GAI20240.1"/>
    <property type="molecule type" value="Genomic_DNA"/>
</dbReference>
<accession>X1N029</accession>
<feature type="transmembrane region" description="Helical" evidence="1">
    <location>
        <begin position="104"/>
        <end position="125"/>
    </location>
</feature>